<dbReference type="Proteomes" id="UP000033869">
    <property type="component" value="Unassembled WGS sequence"/>
</dbReference>
<gene>
    <name evidence="2" type="ORF">UU65_C0002G0254</name>
</gene>
<dbReference type="PANTHER" id="PTHR33594">
    <property type="entry name" value="SUPERFAMILY HYDROLASE, PUTATIVE (AFU_ORTHOLOGUE AFUA_1G03035)-RELATED"/>
    <property type="match status" value="1"/>
</dbReference>
<organism evidence="2 3">
    <name type="scientific">candidate division CPR2 bacterium GW2011_GWC1_41_48</name>
    <dbReference type="NCBI Taxonomy" id="1618344"/>
    <lineage>
        <taxon>Bacteria</taxon>
        <taxon>Bacteria division CPR2</taxon>
    </lineage>
</organism>
<dbReference type="CDD" id="cd00077">
    <property type="entry name" value="HDc"/>
    <property type="match status" value="1"/>
</dbReference>
<dbReference type="SUPFAM" id="SSF109604">
    <property type="entry name" value="HD-domain/PDEase-like"/>
    <property type="match status" value="1"/>
</dbReference>
<dbReference type="AlphaFoldDB" id="A0A0G0YIU6"/>
<dbReference type="EMBL" id="LCBL01000002">
    <property type="protein sequence ID" value="KKS09476.1"/>
    <property type="molecule type" value="Genomic_DNA"/>
</dbReference>
<accession>A0A0G0YIU6</accession>
<comment type="caution">
    <text evidence="2">The sequence shown here is derived from an EMBL/GenBank/DDBJ whole genome shotgun (WGS) entry which is preliminary data.</text>
</comment>
<evidence type="ECO:0000313" key="2">
    <source>
        <dbReference type="EMBL" id="KKS09476.1"/>
    </source>
</evidence>
<evidence type="ECO:0000259" key="1">
    <source>
        <dbReference type="SMART" id="SM00471"/>
    </source>
</evidence>
<protein>
    <recommendedName>
        <fullName evidence="1">HD/PDEase domain-containing protein</fullName>
    </recommendedName>
</protein>
<reference evidence="2 3" key="1">
    <citation type="journal article" date="2015" name="Nature">
        <title>rRNA introns, odd ribosomes, and small enigmatic genomes across a large radiation of phyla.</title>
        <authorList>
            <person name="Brown C.T."/>
            <person name="Hug L.A."/>
            <person name="Thomas B.C."/>
            <person name="Sharon I."/>
            <person name="Castelle C.J."/>
            <person name="Singh A."/>
            <person name="Wilkins M.J."/>
            <person name="Williams K.H."/>
            <person name="Banfield J.F."/>
        </authorList>
    </citation>
    <scope>NUCLEOTIDE SEQUENCE [LARGE SCALE GENOMIC DNA]</scope>
</reference>
<dbReference type="SMART" id="SM00471">
    <property type="entry name" value="HDc"/>
    <property type="match status" value="1"/>
</dbReference>
<evidence type="ECO:0000313" key="3">
    <source>
        <dbReference type="Proteomes" id="UP000033869"/>
    </source>
</evidence>
<dbReference type="Pfam" id="PF01966">
    <property type="entry name" value="HD"/>
    <property type="match status" value="1"/>
</dbReference>
<name>A0A0G0YIU6_UNCC2</name>
<dbReference type="InterPro" id="IPR003607">
    <property type="entry name" value="HD/PDEase_dom"/>
</dbReference>
<dbReference type="Gene3D" id="1.10.3210.10">
    <property type="entry name" value="Hypothetical protein af1432"/>
    <property type="match status" value="1"/>
</dbReference>
<proteinExistence type="predicted"/>
<feature type="domain" description="HD/PDEase" evidence="1">
    <location>
        <begin position="21"/>
        <end position="132"/>
    </location>
</feature>
<dbReference type="InterPro" id="IPR006674">
    <property type="entry name" value="HD_domain"/>
</dbReference>
<dbReference type="PANTHER" id="PTHR33594:SF1">
    <property type="entry name" value="HD_PDEASE DOMAIN-CONTAINING PROTEIN"/>
    <property type="match status" value="1"/>
</dbReference>
<sequence>MDTKLKQAIVEAKHYVYQIHDCCHNSVHVEAVVSFAERIAKNHPGVRKDVVEVAAWWHDVGRLYSEDHEEISASMAQKALRKIGIEPEFCHEVYRAIVNHRYSMQPDTLEGEIIRDADKLDFLSPKRWRCCLGARDPSHLGVIVDVLPKLRDEVLHLSSSRKIYDEIYPEFIQFVEKMPSSIEGFRRIREEVLNFNYNSEFDCVAEA</sequence>